<name>A0A0C2CZW3_9BACT</name>
<dbReference type="Proteomes" id="UP000031599">
    <property type="component" value="Unassembled WGS sequence"/>
</dbReference>
<organism evidence="1 2">
    <name type="scientific">Enhygromyxa salina</name>
    <dbReference type="NCBI Taxonomy" id="215803"/>
    <lineage>
        <taxon>Bacteria</taxon>
        <taxon>Pseudomonadati</taxon>
        <taxon>Myxococcota</taxon>
        <taxon>Polyangia</taxon>
        <taxon>Nannocystales</taxon>
        <taxon>Nannocystaceae</taxon>
        <taxon>Enhygromyxa</taxon>
    </lineage>
</organism>
<proteinExistence type="predicted"/>
<sequence length="138" mass="15169">MSFTLSIEGNEQTYANQDLPARLADVASETIEFLILTRDTTGEYIQSTGAYGRLVVERRDQATGAWKHYRIYRRGGATRRLPARVPGYEGYPDREVLDVDDVAGLFADFVRGKPTSAGFELLDVSAEMGLEDGSAGEA</sequence>
<protein>
    <submittedName>
        <fullName evidence="1">Uncharacterized protein</fullName>
    </submittedName>
</protein>
<reference evidence="1 2" key="1">
    <citation type="submission" date="2014-12" db="EMBL/GenBank/DDBJ databases">
        <title>Genome assembly of Enhygromyxa salina DSM 15201.</title>
        <authorList>
            <person name="Sharma G."/>
            <person name="Subramanian S."/>
        </authorList>
    </citation>
    <scope>NUCLEOTIDE SEQUENCE [LARGE SCALE GENOMIC DNA]</scope>
    <source>
        <strain evidence="1 2">DSM 15201</strain>
    </source>
</reference>
<dbReference type="AlphaFoldDB" id="A0A0C2CZW3"/>
<dbReference type="EMBL" id="JMCC02000037">
    <property type="protein sequence ID" value="KIG16521.1"/>
    <property type="molecule type" value="Genomic_DNA"/>
</dbReference>
<comment type="caution">
    <text evidence="1">The sequence shown here is derived from an EMBL/GenBank/DDBJ whole genome shotgun (WGS) entry which is preliminary data.</text>
</comment>
<evidence type="ECO:0000313" key="1">
    <source>
        <dbReference type="EMBL" id="KIG16521.1"/>
    </source>
</evidence>
<accession>A0A0C2CZW3</accession>
<evidence type="ECO:0000313" key="2">
    <source>
        <dbReference type="Proteomes" id="UP000031599"/>
    </source>
</evidence>
<gene>
    <name evidence="1" type="ORF">DB30_04434</name>
</gene>